<dbReference type="AlphaFoldDB" id="A0A6M4IMW9"/>
<evidence type="ECO:0000313" key="6">
    <source>
        <dbReference type="EMBL" id="QJR34777.1"/>
    </source>
</evidence>
<keyword evidence="3" id="KW-0378">Hydrolase</keyword>
<comment type="similarity">
    <text evidence="1">Belongs to the peptidase S51 family.</text>
</comment>
<name>A0A6M4IMW9_9BACT</name>
<gene>
    <name evidence="6" type="ORF">HKW67_04225</name>
</gene>
<dbReference type="RefSeq" id="WP_171224205.1">
    <property type="nucleotide sequence ID" value="NZ_CP053085.1"/>
</dbReference>
<dbReference type="SUPFAM" id="SSF52317">
    <property type="entry name" value="Class I glutamine amidotransferase-like"/>
    <property type="match status" value="1"/>
</dbReference>
<accession>A0A6M4IMW9</accession>
<evidence type="ECO:0000256" key="3">
    <source>
        <dbReference type="ARBA" id="ARBA00022801"/>
    </source>
</evidence>
<keyword evidence="2" id="KW-0645">Protease</keyword>
<keyword evidence="4" id="KW-0720">Serine protease</keyword>
<dbReference type="InterPro" id="IPR029062">
    <property type="entry name" value="Class_I_gatase-like"/>
</dbReference>
<sequence>MTTRARSALLLALALAACSSHTNSPTAPSGLDGITATQGKAKVDPGYTAYVSGSTTDVQTTPAGGALLAGGGTDSDAGMQWLLAQGGARSAGKYGDVVVLRTSGTNGYNRYLVNFGANSVTSIVISTVAGANSDYVRDAIAKAEVVFIAGGDQSTYVNLWTGTALQSAVNARVAAGYPIGGTSAGLAVLSPFVYAAFNVSSTSAIVLANPYDASVTITNALFNVPVLQNLITDSHFVTRDRMGRLVTFLARLQQDGRSSAPRGIGVDEQSAIGVSATGAATAFGAGNGAYLLSVPSNTTRVCSANTPLTFTPVTTVRVPVGAQFNLTAWTTSSVSYVLSANAGVLSSSVGTIY</sequence>
<dbReference type="EMBL" id="CP053085">
    <property type="protein sequence ID" value="QJR34777.1"/>
    <property type="molecule type" value="Genomic_DNA"/>
</dbReference>
<dbReference type="Gene3D" id="3.40.50.880">
    <property type="match status" value="1"/>
</dbReference>
<organism evidence="6 7">
    <name type="scientific">Gemmatimonas groenlandica</name>
    <dbReference type="NCBI Taxonomy" id="2732249"/>
    <lineage>
        <taxon>Bacteria</taxon>
        <taxon>Pseudomonadati</taxon>
        <taxon>Gemmatimonadota</taxon>
        <taxon>Gemmatimonadia</taxon>
        <taxon>Gemmatimonadales</taxon>
        <taxon>Gemmatimonadaceae</taxon>
        <taxon>Gemmatimonas</taxon>
    </lineage>
</organism>
<feature type="signal peptide" evidence="5">
    <location>
        <begin position="1"/>
        <end position="22"/>
    </location>
</feature>
<evidence type="ECO:0000256" key="1">
    <source>
        <dbReference type="ARBA" id="ARBA00006534"/>
    </source>
</evidence>
<dbReference type="Pfam" id="PF03575">
    <property type="entry name" value="Peptidase_S51"/>
    <property type="match status" value="1"/>
</dbReference>
<dbReference type="PROSITE" id="PS51257">
    <property type="entry name" value="PROKAR_LIPOPROTEIN"/>
    <property type="match status" value="1"/>
</dbReference>
<keyword evidence="7" id="KW-1185">Reference proteome</keyword>
<dbReference type="GO" id="GO:0008236">
    <property type="term" value="F:serine-type peptidase activity"/>
    <property type="evidence" value="ECO:0007669"/>
    <property type="project" value="UniProtKB-KW"/>
</dbReference>
<evidence type="ECO:0000256" key="4">
    <source>
        <dbReference type="ARBA" id="ARBA00022825"/>
    </source>
</evidence>
<evidence type="ECO:0000256" key="2">
    <source>
        <dbReference type="ARBA" id="ARBA00022670"/>
    </source>
</evidence>
<dbReference type="PANTHER" id="PTHR36175:SF1">
    <property type="entry name" value="CYANOPHYCINASE"/>
    <property type="match status" value="1"/>
</dbReference>
<dbReference type="KEGG" id="ggr:HKW67_04225"/>
<dbReference type="Proteomes" id="UP000500938">
    <property type="component" value="Chromosome"/>
</dbReference>
<reference evidence="6 7" key="1">
    <citation type="submission" date="2020-05" db="EMBL/GenBank/DDBJ databases">
        <title>Complete genome sequence of Gemmatimonas greenlandica TET16.</title>
        <authorList>
            <person name="Zeng Y."/>
        </authorList>
    </citation>
    <scope>NUCLEOTIDE SEQUENCE [LARGE SCALE GENOMIC DNA]</scope>
    <source>
        <strain evidence="6 7">TET16</strain>
    </source>
</reference>
<proteinExistence type="inferred from homology"/>
<evidence type="ECO:0000313" key="7">
    <source>
        <dbReference type="Proteomes" id="UP000500938"/>
    </source>
</evidence>
<dbReference type="PANTHER" id="PTHR36175">
    <property type="entry name" value="CYANOPHYCINASE"/>
    <property type="match status" value="1"/>
</dbReference>
<dbReference type="CDD" id="cd03145">
    <property type="entry name" value="GAT1_cyanophycinase"/>
    <property type="match status" value="1"/>
</dbReference>
<keyword evidence="5" id="KW-0732">Signal</keyword>
<feature type="chain" id="PRO_5026987729" evidence="5">
    <location>
        <begin position="23"/>
        <end position="353"/>
    </location>
</feature>
<evidence type="ECO:0000256" key="5">
    <source>
        <dbReference type="SAM" id="SignalP"/>
    </source>
</evidence>
<dbReference type="InterPro" id="IPR005320">
    <property type="entry name" value="Peptidase_S51"/>
</dbReference>
<protein>
    <submittedName>
        <fullName evidence="6">Cyanophycinase</fullName>
    </submittedName>
</protein>
<dbReference type="GO" id="GO:0006508">
    <property type="term" value="P:proteolysis"/>
    <property type="evidence" value="ECO:0007669"/>
    <property type="project" value="UniProtKB-KW"/>
</dbReference>